<evidence type="ECO:0000313" key="2">
    <source>
        <dbReference type="Proteomes" id="UP000011223"/>
    </source>
</evidence>
<dbReference type="Pfam" id="PF06185">
    <property type="entry name" value="YecM"/>
    <property type="match status" value="1"/>
</dbReference>
<dbReference type="InterPro" id="IPR029068">
    <property type="entry name" value="Glyas_Bleomycin-R_OHBP_Dase"/>
</dbReference>
<dbReference type="NCBIfam" id="NF008683">
    <property type="entry name" value="PRK11700.1-6"/>
    <property type="match status" value="1"/>
</dbReference>
<dbReference type="PANTHER" id="PTHR37519">
    <property type="match status" value="1"/>
</dbReference>
<dbReference type="PANTHER" id="PTHR37519:SF1">
    <property type="entry name" value="DIHYDROXYBIPHENYL DIOXYGENASE DOMAIN-CONTAINING PROTEIN"/>
    <property type="match status" value="1"/>
</dbReference>
<keyword evidence="2" id="KW-1185">Reference proteome</keyword>
<dbReference type="EMBL" id="ANFM02000025">
    <property type="protein sequence ID" value="EOD79035.1"/>
    <property type="molecule type" value="Genomic_DNA"/>
</dbReference>
<name>R1IUQ3_9GAMM</name>
<dbReference type="Proteomes" id="UP000011223">
    <property type="component" value="Unassembled WGS sequence"/>
</dbReference>
<sequence length="194" mass="21313">MTMSALTVESLFATLPEFSARMDALLEVLELDLSAYQADHIALRINDRKAAEELHQSWLSSGEELSVNNINGRPIVVIKANESLSFGQWQTHCVELPYPGDKLYPEEGWEHAEWVVPSKATTPEALLEDVFGLFPALAAKWDQLASLGVKVKLSSPAGEGERIANPTVAFKFKGVCVKLHPVTLEQVIESEKGA</sequence>
<proteinExistence type="predicted"/>
<accession>R1IUQ3</accession>
<dbReference type="InterPro" id="IPR010393">
    <property type="entry name" value="DUF991_YecM-like"/>
</dbReference>
<gene>
    <name evidence="1" type="ORF">D515_02107</name>
</gene>
<evidence type="ECO:0000313" key="1">
    <source>
        <dbReference type="EMBL" id="EOD79035.1"/>
    </source>
</evidence>
<comment type="caution">
    <text evidence="1">The sequence shown here is derived from an EMBL/GenBank/DDBJ whole genome shotgun (WGS) entry which is preliminary data.</text>
</comment>
<dbReference type="AlphaFoldDB" id="R1IUQ3"/>
<protein>
    <submittedName>
        <fullName evidence="1">Protein yecM</fullName>
    </submittedName>
</protein>
<dbReference type="eggNOG" id="COG3102">
    <property type="taxonomic scope" value="Bacteria"/>
</dbReference>
<organism evidence="1 2">
    <name type="scientific">Grimontia indica</name>
    <dbReference type="NCBI Taxonomy" id="1056512"/>
    <lineage>
        <taxon>Bacteria</taxon>
        <taxon>Pseudomonadati</taxon>
        <taxon>Pseudomonadota</taxon>
        <taxon>Gammaproteobacteria</taxon>
        <taxon>Vibrionales</taxon>
        <taxon>Vibrionaceae</taxon>
        <taxon>Grimontia</taxon>
    </lineage>
</organism>
<dbReference type="GO" id="GO:0005829">
    <property type="term" value="C:cytosol"/>
    <property type="evidence" value="ECO:0007669"/>
    <property type="project" value="TreeGrafter"/>
</dbReference>
<dbReference type="SUPFAM" id="SSF54593">
    <property type="entry name" value="Glyoxalase/Bleomycin resistance protein/Dihydroxybiphenyl dioxygenase"/>
    <property type="match status" value="1"/>
</dbReference>
<dbReference type="Gene3D" id="3.10.180.10">
    <property type="entry name" value="2,3-Dihydroxybiphenyl 1,2-Dioxygenase, domain 1"/>
    <property type="match status" value="1"/>
</dbReference>
<reference evidence="1 2" key="1">
    <citation type="journal article" date="2014" name="PLoS ONE">
        <title>Grimontia indica AK16(T), sp. nov., Isolated from a Seawater Sample Reports the Presence of Pathogenic Genes Similar to Vibrio Genus.</title>
        <authorList>
            <person name="Singh A."/>
            <person name="Vaidya B."/>
            <person name="Khatri I."/>
            <person name="Srinivas T.N."/>
            <person name="Subramanian S."/>
            <person name="Korpole S."/>
            <person name="Pinnaka A.K."/>
        </authorList>
    </citation>
    <scope>NUCLEOTIDE SEQUENCE [LARGE SCALE GENOMIC DNA]</scope>
    <source>
        <strain evidence="1 2">AK16</strain>
    </source>
</reference>